<dbReference type="PANTHER" id="PTHR11082:SF31">
    <property type="entry name" value="TRNA-DIHYDROURIDINE(20A_20B) SYNTHASE [NAD(P)+]-LIKE"/>
    <property type="match status" value="1"/>
</dbReference>
<evidence type="ECO:0000256" key="8">
    <source>
        <dbReference type="ARBA" id="ARBA00049447"/>
    </source>
</evidence>
<dbReference type="HOGENOM" id="CLU_013299_4_2_1"/>
<reference evidence="10 11" key="2">
    <citation type="journal article" date="2012" name="Open Biol.">
        <title>Characteristics of nucleosomes and linker DNA regions on the genome of the basidiomycete Mixia osmundae revealed by mono- and dinucleosome mapping.</title>
        <authorList>
            <person name="Nishida H."/>
            <person name="Kondo S."/>
            <person name="Matsumoto T."/>
            <person name="Suzuki Y."/>
            <person name="Yoshikawa H."/>
            <person name="Taylor T.D."/>
            <person name="Sugiyama J."/>
        </authorList>
    </citation>
    <scope>NUCLEOTIDE SEQUENCE [LARGE SCALE GENOMIC DNA]</scope>
    <source>
        <strain evidence="11">CBS 9802 / IAM 14324 / JCM 22182 / KY 12970</strain>
    </source>
</reference>
<evidence type="ECO:0000256" key="2">
    <source>
        <dbReference type="ARBA" id="ARBA00022630"/>
    </source>
</evidence>
<dbReference type="Gene3D" id="3.20.20.70">
    <property type="entry name" value="Aldolase class I"/>
    <property type="match status" value="1"/>
</dbReference>
<keyword evidence="5" id="KW-0819">tRNA processing</keyword>
<evidence type="ECO:0000256" key="6">
    <source>
        <dbReference type="ARBA" id="ARBA00023002"/>
    </source>
</evidence>
<dbReference type="FunCoup" id="G7E3A8">
    <property type="interactions" value="82"/>
</dbReference>
<dbReference type="Proteomes" id="UP000009131">
    <property type="component" value="Unassembled WGS sequence"/>
</dbReference>
<comment type="catalytic activity">
    <reaction evidence="8">
        <text>a 5,6-dihydrouridine in mRNA + NADP(+) = a uridine in mRNA + NADPH + H(+)</text>
        <dbReference type="Rhea" id="RHEA:69855"/>
        <dbReference type="Rhea" id="RHEA-COMP:14658"/>
        <dbReference type="Rhea" id="RHEA-COMP:17789"/>
        <dbReference type="ChEBI" id="CHEBI:15378"/>
        <dbReference type="ChEBI" id="CHEBI:57783"/>
        <dbReference type="ChEBI" id="CHEBI:58349"/>
        <dbReference type="ChEBI" id="CHEBI:65315"/>
        <dbReference type="ChEBI" id="CHEBI:74443"/>
    </reaction>
    <physiologicalReaction direction="right-to-left" evidence="8">
        <dbReference type="Rhea" id="RHEA:69857"/>
    </physiologicalReaction>
</comment>
<evidence type="ECO:0000256" key="4">
    <source>
        <dbReference type="ARBA" id="ARBA00022664"/>
    </source>
</evidence>
<sequence>MILCNSMTGDSLPVRRLRPAELVKSYDHIGIAAPMVRYSKLPFRMLAQEYGAHITHTPMILAQEFGLSATARDSDFTVRPDERGLFRAKGRRISCLSETARTRLEMMGEAVPGDAMVADADHLVQGCMVIQFAASEPVALADAAELVAGHVDAIDINCGCPQSWAYKECIGSYLLRQPDKVRNLIRGVKLRLGEDFPVHIKIRIDTDPQLTAQLMTTAVEAGAELITVHGRTRNQPSDSVPVNLSGIQHAVQVGRKLGVPVVANGDIFCLDDARRTLEQTGADAVMAARGLMSNPCLFAGYKSTPGHGINRFVELAVTTGFNTGLFHRTVAHMTVDGLPKSDALRMNAHPSIASLIEHVAKLYPVA</sequence>
<dbReference type="GO" id="GO:0050660">
    <property type="term" value="F:flavin adenine dinucleotide binding"/>
    <property type="evidence" value="ECO:0007669"/>
    <property type="project" value="InterPro"/>
</dbReference>
<dbReference type="SUPFAM" id="SSF51395">
    <property type="entry name" value="FMN-linked oxidoreductases"/>
    <property type="match status" value="1"/>
</dbReference>
<dbReference type="CDD" id="cd02801">
    <property type="entry name" value="DUS_like_FMN"/>
    <property type="match status" value="1"/>
</dbReference>
<protein>
    <recommendedName>
        <fullName evidence="9">DUS-like FMN-binding domain-containing protein</fullName>
    </recommendedName>
</protein>
<name>G7E3A8_MIXOS</name>
<dbReference type="EMBL" id="BABT02000119">
    <property type="protein sequence ID" value="GAA97318.1"/>
    <property type="molecule type" value="Genomic_DNA"/>
</dbReference>
<dbReference type="AlphaFoldDB" id="G7E3A8"/>
<organism evidence="10 11">
    <name type="scientific">Mixia osmundae (strain CBS 9802 / IAM 14324 / JCM 22182 / KY 12970)</name>
    <dbReference type="NCBI Taxonomy" id="764103"/>
    <lineage>
        <taxon>Eukaryota</taxon>
        <taxon>Fungi</taxon>
        <taxon>Dikarya</taxon>
        <taxon>Basidiomycota</taxon>
        <taxon>Pucciniomycotina</taxon>
        <taxon>Mixiomycetes</taxon>
        <taxon>Mixiales</taxon>
        <taxon>Mixiaceae</taxon>
        <taxon>Mixia</taxon>
    </lineage>
</organism>
<comment type="cofactor">
    <cofactor evidence="1">
        <name>FMN</name>
        <dbReference type="ChEBI" id="CHEBI:58210"/>
    </cofactor>
</comment>
<dbReference type="InterPro" id="IPR013785">
    <property type="entry name" value="Aldolase_TIM"/>
</dbReference>
<keyword evidence="3" id="KW-0288">FMN</keyword>
<dbReference type="OrthoDB" id="9977870at2759"/>
<evidence type="ECO:0000256" key="7">
    <source>
        <dbReference type="ARBA" id="ARBA00048342"/>
    </source>
</evidence>
<dbReference type="InterPro" id="IPR018517">
    <property type="entry name" value="tRNA_hU_synthase_CS"/>
</dbReference>
<dbReference type="STRING" id="764103.G7E3A8"/>
<keyword evidence="11" id="KW-1185">Reference proteome</keyword>
<dbReference type="GO" id="GO:0106414">
    <property type="term" value="F:mRNA dihydrouridine synthase activity"/>
    <property type="evidence" value="ECO:0007669"/>
    <property type="project" value="RHEA"/>
</dbReference>
<evidence type="ECO:0000256" key="5">
    <source>
        <dbReference type="ARBA" id="ARBA00022694"/>
    </source>
</evidence>
<dbReference type="OMA" id="WECIEDY"/>
<evidence type="ECO:0000259" key="9">
    <source>
        <dbReference type="Pfam" id="PF01207"/>
    </source>
</evidence>
<evidence type="ECO:0000313" key="11">
    <source>
        <dbReference type="Proteomes" id="UP000009131"/>
    </source>
</evidence>
<proteinExistence type="predicted"/>
<accession>G7E3A8</accession>
<comment type="catalytic activity">
    <reaction evidence="7">
        <text>a 5,6-dihydrouridine in mRNA + NAD(+) = a uridine in mRNA + NADH + H(+)</text>
        <dbReference type="Rhea" id="RHEA:69851"/>
        <dbReference type="Rhea" id="RHEA-COMP:14658"/>
        <dbReference type="Rhea" id="RHEA-COMP:17789"/>
        <dbReference type="ChEBI" id="CHEBI:15378"/>
        <dbReference type="ChEBI" id="CHEBI:57540"/>
        <dbReference type="ChEBI" id="CHEBI:57945"/>
        <dbReference type="ChEBI" id="CHEBI:65315"/>
        <dbReference type="ChEBI" id="CHEBI:74443"/>
    </reaction>
    <physiologicalReaction direction="right-to-left" evidence="7">
        <dbReference type="Rhea" id="RHEA:69853"/>
    </physiologicalReaction>
</comment>
<dbReference type="GO" id="GO:0006397">
    <property type="term" value="P:mRNA processing"/>
    <property type="evidence" value="ECO:0007669"/>
    <property type="project" value="UniProtKB-KW"/>
</dbReference>
<evidence type="ECO:0000256" key="1">
    <source>
        <dbReference type="ARBA" id="ARBA00001917"/>
    </source>
</evidence>
<dbReference type="RefSeq" id="XP_014567922.1">
    <property type="nucleotide sequence ID" value="XM_014712436.1"/>
</dbReference>
<dbReference type="PANTHER" id="PTHR11082">
    <property type="entry name" value="TRNA-DIHYDROURIDINE SYNTHASE"/>
    <property type="match status" value="1"/>
</dbReference>
<keyword evidence="2" id="KW-0285">Flavoprotein</keyword>
<reference evidence="10 11" key="1">
    <citation type="journal article" date="2011" name="J. Gen. Appl. Microbiol.">
        <title>Draft genome sequencing of the enigmatic basidiomycete Mixia osmundae.</title>
        <authorList>
            <person name="Nishida H."/>
            <person name="Nagatsuka Y."/>
            <person name="Sugiyama J."/>
        </authorList>
    </citation>
    <scope>NUCLEOTIDE SEQUENCE [LARGE SCALE GENOMIC DNA]</scope>
    <source>
        <strain evidence="11">CBS 9802 / IAM 14324 / JCM 22182 / KY 12970</strain>
    </source>
</reference>
<keyword evidence="4" id="KW-0507">mRNA processing</keyword>
<evidence type="ECO:0000313" key="10">
    <source>
        <dbReference type="EMBL" id="GAA97318.1"/>
    </source>
</evidence>
<feature type="domain" description="DUS-like FMN-binding" evidence="9">
    <location>
        <begin position="106"/>
        <end position="303"/>
    </location>
</feature>
<dbReference type="GO" id="GO:0017150">
    <property type="term" value="F:tRNA dihydrouridine synthase activity"/>
    <property type="evidence" value="ECO:0007669"/>
    <property type="project" value="InterPro"/>
</dbReference>
<keyword evidence="6" id="KW-0560">Oxidoreductase</keyword>
<gene>
    <name evidence="10" type="primary">Mo03996</name>
    <name evidence="10" type="ORF">E5Q_03996</name>
</gene>
<feature type="domain" description="DUS-like FMN-binding" evidence="9">
    <location>
        <begin position="32"/>
        <end position="82"/>
    </location>
</feature>
<dbReference type="PROSITE" id="PS01136">
    <property type="entry name" value="UPF0034"/>
    <property type="match status" value="1"/>
</dbReference>
<dbReference type="InterPro" id="IPR035587">
    <property type="entry name" value="DUS-like_FMN-bd"/>
</dbReference>
<evidence type="ECO:0000256" key="3">
    <source>
        <dbReference type="ARBA" id="ARBA00022643"/>
    </source>
</evidence>
<dbReference type="InParanoid" id="G7E3A8"/>
<comment type="caution">
    <text evidence="10">The sequence shown here is derived from an EMBL/GenBank/DDBJ whole genome shotgun (WGS) entry which is preliminary data.</text>
</comment>
<dbReference type="Pfam" id="PF01207">
    <property type="entry name" value="Dus"/>
    <property type="match status" value="2"/>
</dbReference>
<dbReference type="eggNOG" id="KOG2335">
    <property type="taxonomic scope" value="Eukaryota"/>
</dbReference>